<dbReference type="PANTHER" id="PTHR30383:SF19">
    <property type="entry name" value="FIBRONECTIN TYPE-III DOMAIN-CONTAINING PROTEIN"/>
    <property type="match status" value="1"/>
</dbReference>
<dbReference type="GO" id="GO:0004622">
    <property type="term" value="F:phosphatidylcholine lysophospholipase activity"/>
    <property type="evidence" value="ECO:0007669"/>
    <property type="project" value="TreeGrafter"/>
</dbReference>
<dbReference type="InterPro" id="IPR051532">
    <property type="entry name" value="Ester_Hydrolysis_Enzymes"/>
</dbReference>
<dbReference type="CDD" id="cd00229">
    <property type="entry name" value="SGNH_hydrolase"/>
    <property type="match status" value="1"/>
</dbReference>
<dbReference type="PANTHER" id="PTHR30383">
    <property type="entry name" value="THIOESTERASE 1/PROTEASE 1/LYSOPHOSPHOLIPASE L1"/>
    <property type="match status" value="1"/>
</dbReference>
<evidence type="ECO:0000313" key="3">
    <source>
        <dbReference type="Proteomes" id="UP001295740"/>
    </source>
</evidence>
<accession>A0AAI8YE22</accession>
<keyword evidence="3" id="KW-1185">Reference proteome</keyword>
<organism evidence="2 3">
    <name type="scientific">Anthostomella pinea</name>
    <dbReference type="NCBI Taxonomy" id="933095"/>
    <lineage>
        <taxon>Eukaryota</taxon>
        <taxon>Fungi</taxon>
        <taxon>Dikarya</taxon>
        <taxon>Ascomycota</taxon>
        <taxon>Pezizomycotina</taxon>
        <taxon>Sordariomycetes</taxon>
        <taxon>Xylariomycetidae</taxon>
        <taxon>Xylariales</taxon>
        <taxon>Xylariaceae</taxon>
        <taxon>Anthostomella</taxon>
    </lineage>
</organism>
<dbReference type="Gene3D" id="3.40.50.1110">
    <property type="entry name" value="SGNH hydrolase"/>
    <property type="match status" value="1"/>
</dbReference>
<evidence type="ECO:0000313" key="2">
    <source>
        <dbReference type="EMBL" id="CAJ2503868.1"/>
    </source>
</evidence>
<dbReference type="InterPro" id="IPR013830">
    <property type="entry name" value="SGNH_hydro"/>
</dbReference>
<dbReference type="SUPFAM" id="SSF52266">
    <property type="entry name" value="SGNH hydrolase"/>
    <property type="match status" value="1"/>
</dbReference>
<gene>
    <name evidence="2" type="ORF">KHLLAP_LOCUS4336</name>
</gene>
<dbReference type="AlphaFoldDB" id="A0AAI8YE22"/>
<feature type="domain" description="SGNH hydrolase-type esterase" evidence="1">
    <location>
        <begin position="10"/>
        <end position="184"/>
    </location>
</feature>
<dbReference type="EMBL" id="CAUWAG010000006">
    <property type="protein sequence ID" value="CAJ2503868.1"/>
    <property type="molecule type" value="Genomic_DNA"/>
</dbReference>
<name>A0AAI8YE22_9PEZI</name>
<proteinExistence type="predicted"/>
<dbReference type="Proteomes" id="UP001295740">
    <property type="component" value="Unassembled WGS sequence"/>
</dbReference>
<dbReference type="Pfam" id="PF13472">
    <property type="entry name" value="Lipase_GDSL_2"/>
    <property type="match status" value="1"/>
</dbReference>
<comment type="caution">
    <text evidence="2">The sequence shown here is derived from an EMBL/GenBank/DDBJ whole genome shotgun (WGS) entry which is preliminary data.</text>
</comment>
<dbReference type="InterPro" id="IPR036514">
    <property type="entry name" value="SGNH_hydro_sf"/>
</dbReference>
<protein>
    <submittedName>
        <fullName evidence="2">Uu.00g112620.m01.CDS01</fullName>
    </submittedName>
</protein>
<sequence length="201" mass="22554">MAKVPFNILCIGDSLTAGSPSLHPYALKLKEKLEGALPHYDVECDVQGREGDQVTQGGFDKRLETSWAVADRPFDWTIVLGGSNDLTWNKKAEDVIAALENTWDIALTEGGRVLAMTVPEYRAKIQRINDRRDEVNKAIMAHSHPRFYTLDLHKAIPYHAMSDEDRERYWDSDGVHLTAAGYDLMGEKVAEGLIRIIKSIS</sequence>
<reference evidence="2" key="1">
    <citation type="submission" date="2023-10" db="EMBL/GenBank/DDBJ databases">
        <authorList>
            <person name="Hackl T."/>
        </authorList>
    </citation>
    <scope>NUCLEOTIDE SEQUENCE</scope>
</reference>
<evidence type="ECO:0000259" key="1">
    <source>
        <dbReference type="Pfam" id="PF13472"/>
    </source>
</evidence>